<dbReference type="InterPro" id="IPR000182">
    <property type="entry name" value="GNAT_dom"/>
</dbReference>
<accession>A0AAW5E4C6</accession>
<dbReference type="PANTHER" id="PTHR21152:SF40">
    <property type="entry name" value="ALANINE--GLYOXYLATE AMINOTRANSFERASE"/>
    <property type="match status" value="1"/>
</dbReference>
<dbReference type="GO" id="GO:0019265">
    <property type="term" value="P:glycine biosynthetic process, by transamination of glyoxylate"/>
    <property type="evidence" value="ECO:0007669"/>
    <property type="project" value="TreeGrafter"/>
</dbReference>
<keyword evidence="4" id="KW-0808">Transferase</keyword>
<dbReference type="InterPro" id="IPR015421">
    <property type="entry name" value="PyrdxlP-dep_Trfase_major"/>
</dbReference>
<proteinExistence type="predicted"/>
<dbReference type="Gene3D" id="3.40.640.10">
    <property type="entry name" value="Type I PLP-dependent aspartate aminotransferase-like (Major domain)"/>
    <property type="match status" value="1"/>
</dbReference>
<reference evidence="4" key="1">
    <citation type="submission" date="2022-02" db="EMBL/GenBank/DDBJ databases">
        <title>Fredinandcohnia quinoae sp. nov. isolated from Chenopodium quinoa seeds.</title>
        <authorList>
            <person name="Saati-Santamaria Z."/>
            <person name="Flores-Felix J.D."/>
            <person name="Igual J.M."/>
            <person name="Velazquez E."/>
            <person name="Garcia-Fraile P."/>
            <person name="Martinez-Molina E."/>
        </authorList>
    </citation>
    <scope>NUCLEOTIDE SEQUENCE</scope>
    <source>
        <strain evidence="4">SECRCQ15</strain>
    </source>
</reference>
<organism evidence="4 5">
    <name type="scientific">Fredinandcohnia quinoae</name>
    <dbReference type="NCBI Taxonomy" id="2918902"/>
    <lineage>
        <taxon>Bacteria</taxon>
        <taxon>Bacillati</taxon>
        <taxon>Bacillota</taxon>
        <taxon>Bacilli</taxon>
        <taxon>Bacillales</taxon>
        <taxon>Bacillaceae</taxon>
        <taxon>Fredinandcohnia</taxon>
    </lineage>
</organism>
<dbReference type="Gene3D" id="3.90.1150.10">
    <property type="entry name" value="Aspartate Aminotransferase, domain 1"/>
    <property type="match status" value="1"/>
</dbReference>
<sequence>MTLVYKIARTKEELEKIHELNYKTFVEEIPQHAANPERKLIDQFHDENTYLICLKDEKLIGMIAVRGNRPFSLDRKLPNLDELLPLKSSKPCEVRLLAVEKEYRNGRVFLGLAQLICSYCLKEGYDMALISGTTREEKLYNQMGFKPFAPLLGTEEAAFQPMYLTKQTFDESLAGRVLRDPISFLPGPVVIQDEVKKAFEKNPISHRSNEFGYKMKEVRRRLCKMTNSHFVQILVGTGTLANDVVAAQLSMFGGKGLILANGEFGYRLVDHATRAGLEFAKIEKEWGKAIPINEVELELKKGGYSWLWAVHSETSTGMLSNISDLKMVCKNNGIRLCLDCISTLGAVELDLHDVFLASGVSGKAIGAYTGLSFVFHQQPVEPKSTLPRFLDLGMYAKNDSIPYSHSSNMIDALYEALQKYDSNEYYQEIAERYGYIRSRIEEMGFSILTNPETSSPAIMTVLLPPHISSKEVGDDMVLQGFLLHYESGYLQEKGWLQIACISKNERKNVDKMLITFKLLLQQYEIKEEEPSL</sequence>
<evidence type="ECO:0000256" key="1">
    <source>
        <dbReference type="ARBA" id="ARBA00001933"/>
    </source>
</evidence>
<dbReference type="Pfam" id="PF00266">
    <property type="entry name" value="Aminotran_5"/>
    <property type="match status" value="1"/>
</dbReference>
<dbReference type="EMBL" id="JAKTTI010000055">
    <property type="protein sequence ID" value="MCH1627795.1"/>
    <property type="molecule type" value="Genomic_DNA"/>
</dbReference>
<dbReference type="InterPro" id="IPR000192">
    <property type="entry name" value="Aminotrans_V_dom"/>
</dbReference>
<dbReference type="SUPFAM" id="SSF55729">
    <property type="entry name" value="Acyl-CoA N-acyltransferases (Nat)"/>
    <property type="match status" value="1"/>
</dbReference>
<dbReference type="InterPro" id="IPR016181">
    <property type="entry name" value="Acyl_CoA_acyltransferase"/>
</dbReference>
<dbReference type="InterPro" id="IPR015422">
    <property type="entry name" value="PyrdxlP-dep_Trfase_small"/>
</dbReference>
<dbReference type="GO" id="GO:0008453">
    <property type="term" value="F:alanine-glyoxylate transaminase activity"/>
    <property type="evidence" value="ECO:0007669"/>
    <property type="project" value="TreeGrafter"/>
</dbReference>
<evidence type="ECO:0000256" key="2">
    <source>
        <dbReference type="ARBA" id="ARBA00022898"/>
    </source>
</evidence>
<comment type="caution">
    <text evidence="4">The sequence shown here is derived from an EMBL/GenBank/DDBJ whole genome shotgun (WGS) entry which is preliminary data.</text>
</comment>
<dbReference type="InterPro" id="IPR015424">
    <property type="entry name" value="PyrdxlP-dep_Trfase"/>
</dbReference>
<dbReference type="PROSITE" id="PS51186">
    <property type="entry name" value="GNAT"/>
    <property type="match status" value="1"/>
</dbReference>
<dbReference type="Gene3D" id="3.40.630.30">
    <property type="match status" value="1"/>
</dbReference>
<dbReference type="SUPFAM" id="SSF53383">
    <property type="entry name" value="PLP-dependent transferases"/>
    <property type="match status" value="1"/>
</dbReference>
<dbReference type="AlphaFoldDB" id="A0AAW5E4C6"/>
<protein>
    <submittedName>
        <fullName evidence="4">Aminotransferase class V-fold PLP-dependent enzyme</fullName>
    </submittedName>
</protein>
<evidence type="ECO:0000259" key="3">
    <source>
        <dbReference type="PROSITE" id="PS51186"/>
    </source>
</evidence>
<evidence type="ECO:0000313" key="5">
    <source>
        <dbReference type="Proteomes" id="UP001431131"/>
    </source>
</evidence>
<comment type="cofactor">
    <cofactor evidence="1">
        <name>pyridoxal 5'-phosphate</name>
        <dbReference type="ChEBI" id="CHEBI:597326"/>
    </cofactor>
</comment>
<dbReference type="InterPro" id="IPR054597">
    <property type="entry name" value="FeeM_cat"/>
</dbReference>
<dbReference type="PANTHER" id="PTHR21152">
    <property type="entry name" value="AMINOTRANSFERASE CLASS V"/>
    <property type="match status" value="1"/>
</dbReference>
<keyword evidence="5" id="KW-1185">Reference proteome</keyword>
<dbReference type="Proteomes" id="UP001431131">
    <property type="component" value="Unassembled WGS sequence"/>
</dbReference>
<dbReference type="GO" id="GO:0004760">
    <property type="term" value="F:L-serine-pyruvate transaminase activity"/>
    <property type="evidence" value="ECO:0007669"/>
    <property type="project" value="TreeGrafter"/>
</dbReference>
<evidence type="ECO:0000313" key="4">
    <source>
        <dbReference type="EMBL" id="MCH1627795.1"/>
    </source>
</evidence>
<dbReference type="Pfam" id="PF21926">
    <property type="entry name" value="FeeM"/>
    <property type="match status" value="1"/>
</dbReference>
<gene>
    <name evidence="4" type="ORF">MJG50_20885</name>
</gene>
<keyword evidence="2" id="KW-0663">Pyridoxal phosphate</keyword>
<keyword evidence="4" id="KW-0032">Aminotransferase</keyword>
<dbReference type="RefSeq" id="WP_240257714.1">
    <property type="nucleotide sequence ID" value="NZ_JAKTTI010000055.1"/>
</dbReference>
<dbReference type="GO" id="GO:0016747">
    <property type="term" value="F:acyltransferase activity, transferring groups other than amino-acyl groups"/>
    <property type="evidence" value="ECO:0007669"/>
    <property type="project" value="InterPro"/>
</dbReference>
<feature type="domain" description="N-acetyltransferase" evidence="3">
    <location>
        <begin position="3"/>
        <end position="167"/>
    </location>
</feature>
<name>A0AAW5E4C6_9BACI</name>